<organism evidence="1 2">
    <name type="scientific">Aquicoccus porphyridii</name>
    <dbReference type="NCBI Taxonomy" id="1852029"/>
    <lineage>
        <taxon>Bacteria</taxon>
        <taxon>Pseudomonadati</taxon>
        <taxon>Pseudomonadota</taxon>
        <taxon>Alphaproteobacteria</taxon>
        <taxon>Rhodobacterales</taxon>
        <taxon>Paracoccaceae</taxon>
        <taxon>Aquicoccus</taxon>
    </lineage>
</organism>
<dbReference type="EMBL" id="VINQ01000001">
    <property type="protein sequence ID" value="KAA0921062.1"/>
    <property type="molecule type" value="Genomic_DNA"/>
</dbReference>
<sequence length="438" mass="46796">MPASVTGLPRDLWRSSATTSLTAALARQDVLAFPAMQSLLYTLLLAEADPPADSGSGHAFLKGRISKLLELGAAEAAQALLERTGPETPALFPLWFDISLLSGTEEAACNSLNEKPFLSPSVPARIYCAARGGDWAAAAVMFDSAVALDMIDATERHLIAIYLDPELAETNVEPAPPAKMTPLVFRLFEAAGTPLPTLSLPRVYAMTDLRDTVGWKAELEAAERLTRTGALSENRLMALYTARRPAASGGIWDRVEAIRRFDAALQSGNAEAVATSLGRAWRAMQSVHLEVPFARFYAKDLTQVPLTGPARGLALSVGLLSPDYEMIAAAADPQTPDERFLVALARGEPRSTLARDPLLRTIARAFEAEGPPEALQPLLETGKLGEAILQAMTLFSSGASGNLGQLESALQGLRAMGLEDSARRASLQLILLNQGELQ</sequence>
<protein>
    <submittedName>
        <fullName evidence="1">Uncharacterized protein</fullName>
    </submittedName>
</protein>
<dbReference type="AlphaFoldDB" id="A0A5A9ZWB5"/>
<name>A0A5A9ZWB5_9RHOB</name>
<reference evidence="1 2" key="1">
    <citation type="submission" date="2019-07" db="EMBL/GenBank/DDBJ databases">
        <title>Aquicoccus porphyridii gen. nov., sp. nov., isolated from a small marine red alga, Porphyridium marinum.</title>
        <authorList>
            <person name="Liu L."/>
        </authorList>
    </citation>
    <scope>NUCLEOTIDE SEQUENCE [LARGE SCALE GENOMIC DNA]</scope>
    <source>
        <strain evidence="1 2">L1 8-17</strain>
    </source>
</reference>
<gene>
    <name evidence="1" type="ORF">FLO80_02510</name>
</gene>
<evidence type="ECO:0000313" key="2">
    <source>
        <dbReference type="Proteomes" id="UP000325291"/>
    </source>
</evidence>
<evidence type="ECO:0000313" key="1">
    <source>
        <dbReference type="EMBL" id="KAA0921062.1"/>
    </source>
</evidence>
<keyword evidence="2" id="KW-1185">Reference proteome</keyword>
<proteinExistence type="predicted"/>
<comment type="caution">
    <text evidence="1">The sequence shown here is derived from an EMBL/GenBank/DDBJ whole genome shotgun (WGS) entry which is preliminary data.</text>
</comment>
<dbReference type="Proteomes" id="UP000325291">
    <property type="component" value="Unassembled WGS sequence"/>
</dbReference>
<accession>A0A5A9ZWB5</accession>